<feature type="non-terminal residue" evidence="1">
    <location>
        <position position="317"/>
    </location>
</feature>
<dbReference type="EMBL" id="LCQD01000006">
    <property type="protein sequence ID" value="KKW12948.1"/>
    <property type="molecule type" value="Genomic_DNA"/>
</dbReference>
<comment type="caution">
    <text evidence="1">The sequence shown here is derived from an EMBL/GenBank/DDBJ whole genome shotgun (WGS) entry which is preliminary data.</text>
</comment>
<sequence>MENLPNCTCGAFSWVGGGGSFGPSYAFTSRECTECGARLHRVDRDGWWLALIVQPTVSDETFETYANSVLTIQARVYKKGWEAAVNAEEDIRYNNLVASWGLNPSKGCKYTPRKLLDENGTQIGWVEEEETHTYPDREPYTYKTIVYDFLDHNGNKIEIDTKAFRKAWIEMLDAHPRNPGIVRAPDPINLPEGITAYVLRNQIWEKTPPQAEVLPLPNDPLRMGWEDYFGKVFDAVWAATGVACNLTETPNQYYTDRTQSEPWYRFEVAGSKFTVGPRKRVISLEVNFPRSCKVVAIRDLALRDNTTYEANAAWKNE</sequence>
<proteinExistence type="predicted"/>
<evidence type="ECO:0000313" key="2">
    <source>
        <dbReference type="Proteomes" id="UP000034588"/>
    </source>
</evidence>
<dbReference type="AlphaFoldDB" id="A0A0G1W2K3"/>
<organism evidence="1 2">
    <name type="scientific">Candidatus Gottesmanbacteria bacterium GW2011_GWB1_49_7</name>
    <dbReference type="NCBI Taxonomy" id="1618448"/>
    <lineage>
        <taxon>Bacteria</taxon>
        <taxon>Candidatus Gottesmaniibacteriota</taxon>
    </lineage>
</organism>
<protein>
    <submittedName>
        <fullName evidence="1">Uncharacterized protein</fullName>
    </submittedName>
</protein>
<dbReference type="Proteomes" id="UP000034588">
    <property type="component" value="Unassembled WGS sequence"/>
</dbReference>
<accession>A0A0G1W2K3</accession>
<reference evidence="1 2" key="1">
    <citation type="journal article" date="2015" name="Nature">
        <title>rRNA introns, odd ribosomes, and small enigmatic genomes across a large radiation of phyla.</title>
        <authorList>
            <person name="Brown C.T."/>
            <person name="Hug L.A."/>
            <person name="Thomas B.C."/>
            <person name="Sharon I."/>
            <person name="Castelle C.J."/>
            <person name="Singh A."/>
            <person name="Wilkins M.J."/>
            <person name="Williams K.H."/>
            <person name="Banfield J.F."/>
        </authorList>
    </citation>
    <scope>NUCLEOTIDE SEQUENCE [LARGE SCALE GENOMIC DNA]</scope>
</reference>
<name>A0A0G1W2K3_9BACT</name>
<evidence type="ECO:0000313" key="1">
    <source>
        <dbReference type="EMBL" id="KKW12948.1"/>
    </source>
</evidence>
<gene>
    <name evidence="1" type="ORF">UY48_C0006G0001</name>
</gene>